<dbReference type="AlphaFoldDB" id="A0A9E7A2Y2"/>
<dbReference type="RefSeq" id="WP_244379130.1">
    <property type="nucleotide sequence ID" value="NZ_CP083239.1"/>
</dbReference>
<protein>
    <recommendedName>
        <fullName evidence="3">Holin of 3TMs, for gene-transfer release</fullName>
    </recommendedName>
</protein>
<organism evidence="1 2">
    <name type="scientific">Ancylobacter polymorphus</name>
    <dbReference type="NCBI Taxonomy" id="223390"/>
    <lineage>
        <taxon>Bacteria</taxon>
        <taxon>Pseudomonadati</taxon>
        <taxon>Pseudomonadota</taxon>
        <taxon>Alphaproteobacteria</taxon>
        <taxon>Hyphomicrobiales</taxon>
        <taxon>Xanthobacteraceae</taxon>
        <taxon>Ancylobacter</taxon>
    </lineage>
</organism>
<evidence type="ECO:0000313" key="2">
    <source>
        <dbReference type="Proteomes" id="UP000831684"/>
    </source>
</evidence>
<name>A0A9E7A2Y2_9HYPH</name>
<proteinExistence type="predicted"/>
<dbReference type="KEGG" id="apol:K9D25_03095"/>
<evidence type="ECO:0008006" key="3">
    <source>
        <dbReference type="Google" id="ProtNLM"/>
    </source>
</evidence>
<dbReference type="EMBL" id="CP083239">
    <property type="protein sequence ID" value="UOK71728.1"/>
    <property type="molecule type" value="Genomic_DNA"/>
</dbReference>
<sequence>MSIVGWLTGGVISQLTGPLERAYQAKLAADTDAKKLQSEQQIAFFQGQISLATAAASNDKWYSIRSLMGFCALSYVAKIVVWDTVLQLGVTKDPGVQVTGIVMTVIGFYFGSKAASDIAGKFLAAMGRK</sequence>
<gene>
    <name evidence="1" type="ORF">K9D25_03095</name>
</gene>
<dbReference type="Proteomes" id="UP000831684">
    <property type="component" value="Chromosome"/>
</dbReference>
<evidence type="ECO:0000313" key="1">
    <source>
        <dbReference type="EMBL" id="UOK71728.1"/>
    </source>
</evidence>
<reference evidence="1" key="1">
    <citation type="submission" date="2021-09" db="EMBL/GenBank/DDBJ databases">
        <title>Network and meta-omics reveal the key degrader and cooperation patterns in an efficient 1,4-dioxane-degrading microbial community.</title>
        <authorList>
            <person name="Dai C."/>
        </authorList>
    </citation>
    <scope>NUCLEOTIDE SEQUENCE</scope>
    <source>
        <strain evidence="1">ZM13</strain>
    </source>
</reference>
<accession>A0A9E7A2Y2</accession>